<dbReference type="Proteomes" id="UP000018542">
    <property type="component" value="Chromosome"/>
</dbReference>
<organism evidence="2 3">
    <name type="scientific">Hyphomicrobium nitrativorans NL23</name>
    <dbReference type="NCBI Taxonomy" id="1029756"/>
    <lineage>
        <taxon>Bacteria</taxon>
        <taxon>Pseudomonadati</taxon>
        <taxon>Pseudomonadota</taxon>
        <taxon>Alphaproteobacteria</taxon>
        <taxon>Hyphomicrobiales</taxon>
        <taxon>Hyphomicrobiaceae</taxon>
        <taxon>Hyphomicrobium</taxon>
    </lineage>
</organism>
<keyword evidence="3" id="KW-1185">Reference proteome</keyword>
<protein>
    <submittedName>
        <fullName evidence="2">Uncharacterized protein</fullName>
    </submittedName>
</protein>
<dbReference type="EMBL" id="CP006912">
    <property type="protein sequence ID" value="AHB50053.1"/>
    <property type="molecule type" value="Genomic_DNA"/>
</dbReference>
<proteinExistence type="predicted"/>
<feature type="region of interest" description="Disordered" evidence="1">
    <location>
        <begin position="30"/>
        <end position="49"/>
    </location>
</feature>
<gene>
    <name evidence="2" type="ORF">W911_06785</name>
</gene>
<dbReference type="AlphaFoldDB" id="V5SHN4"/>
<dbReference type="STRING" id="1029756.W911_06785"/>
<evidence type="ECO:0000256" key="1">
    <source>
        <dbReference type="SAM" id="MobiDB-lite"/>
    </source>
</evidence>
<evidence type="ECO:0000313" key="2">
    <source>
        <dbReference type="EMBL" id="AHB50053.1"/>
    </source>
</evidence>
<accession>V5SHN4</accession>
<reference evidence="2 3" key="1">
    <citation type="journal article" date="2014" name="Genome Announc.">
        <title>Complete Genome Sequence of Hyphomicrobium nitrativorans Strain NL23, a Denitrifying Bacterium Isolated from Biofilm of a Methanol-Fed Denitrification System Treating Seawater at the Montreal Biodome.</title>
        <authorList>
            <person name="Martineau C."/>
            <person name="Villeneuve C."/>
            <person name="Mauffrey F."/>
            <person name="Villemur R."/>
        </authorList>
    </citation>
    <scope>NUCLEOTIDE SEQUENCE [LARGE SCALE GENOMIC DNA]</scope>
    <source>
        <strain evidence="2">NL23</strain>
    </source>
</reference>
<sequence length="76" mass="8462">MCDPEAGHTNKGRSHRTGLYVFEQLESGISTAPQAPGSKATRGKCRAPAERQRASWRAVRRVSENYSGNLAIWFEK</sequence>
<dbReference type="HOGENOM" id="CLU_2649548_0_0_5"/>
<evidence type="ECO:0000313" key="3">
    <source>
        <dbReference type="Proteomes" id="UP000018542"/>
    </source>
</evidence>
<dbReference type="KEGG" id="hni:W911_06785"/>
<name>V5SHN4_9HYPH</name>